<dbReference type="SUPFAM" id="SSF48371">
    <property type="entry name" value="ARM repeat"/>
    <property type="match status" value="1"/>
</dbReference>
<evidence type="ECO:0000313" key="8">
    <source>
        <dbReference type="Proteomes" id="UP001430356"/>
    </source>
</evidence>
<evidence type="ECO:0000256" key="4">
    <source>
        <dbReference type="ARBA" id="ARBA00022737"/>
    </source>
</evidence>
<evidence type="ECO:0000256" key="5">
    <source>
        <dbReference type="ARBA" id="ARBA00022927"/>
    </source>
</evidence>
<dbReference type="InterPro" id="IPR016024">
    <property type="entry name" value="ARM-type_fold"/>
</dbReference>
<proteinExistence type="predicted"/>
<dbReference type="Pfam" id="PF13513">
    <property type="entry name" value="HEAT_EZ"/>
    <property type="match status" value="1"/>
</dbReference>
<comment type="caution">
    <text evidence="7">The sequence shown here is derived from an EMBL/GenBank/DDBJ whole genome shotgun (WGS) entry which is preliminary data.</text>
</comment>
<evidence type="ECO:0000256" key="2">
    <source>
        <dbReference type="ARBA" id="ARBA00022448"/>
    </source>
</evidence>
<evidence type="ECO:0000256" key="6">
    <source>
        <dbReference type="SAM" id="MobiDB-lite"/>
    </source>
</evidence>
<keyword evidence="5" id="KW-0653">Protein transport</keyword>
<keyword evidence="2" id="KW-0813">Transport</keyword>
<dbReference type="EMBL" id="JAECZO010000097">
    <property type="protein sequence ID" value="KAK7197182.1"/>
    <property type="molecule type" value="Genomic_DNA"/>
</dbReference>
<evidence type="ECO:0000256" key="1">
    <source>
        <dbReference type="ARBA" id="ARBA00004496"/>
    </source>
</evidence>
<feature type="compositionally biased region" description="Acidic residues" evidence="6">
    <location>
        <begin position="362"/>
        <end position="381"/>
    </location>
</feature>
<keyword evidence="8" id="KW-1185">Reference proteome</keyword>
<keyword evidence="3" id="KW-0963">Cytoplasm</keyword>
<evidence type="ECO:0000256" key="3">
    <source>
        <dbReference type="ARBA" id="ARBA00022490"/>
    </source>
</evidence>
<dbReference type="GO" id="GO:0006606">
    <property type="term" value="P:protein import into nucleus"/>
    <property type="evidence" value="ECO:0007669"/>
    <property type="project" value="InterPro"/>
</dbReference>
<dbReference type="PANTHER" id="PTHR10527">
    <property type="entry name" value="IMPORTIN BETA"/>
    <property type="match status" value="1"/>
</dbReference>
<sequence length="923" mass="99920">MASVAPQIFAALAAASSPVAETRHQGESQLQQLKENPTLYFSSCAEILVSQQADLRGRQLVGFQLKNNLANPACAQNEQLKAAVCEHAIVDPQRVIRNVAGSILSVAVREGLWDAKLIVCHLGTILTQRSSELCAVHGAIRTMSYVVDDSIQLLDETNLTRSVLLAAVPFLSSTAFGTTSVEAVEIRLKAFEIVALVLEQAGLDFKCNTYTSLQGTAVGVVQACFENLRNPLSHAIATHCVRCIVLSLTFYEEIDNALFSQIGQLMLSATTSGGGGAAASAEEESLRMEATEFWRAILHFPRFAELAQSTVVQLVPVMIQAMHYSSMEMSMLQASANDWQVPDRADSIRPHRFREHGRATEGGDDGGGDGDGDGDDDDDEEVEEWNLRRVSALTLDDISQYYGDVVLQPVLNCVASMIHAGPGEWRRQEAAVLAIGAVSEGCYASLEQFLPGISETLLQLLEAPDTHFLVVDITLWTCTRIGSFFLADPALLRRLMVCILRKMENPSKKVQGGAVEALQEMLQSADAGAMDVMAPAIVESIATCFGAYQLRNRVLLLEAVQTVCQTIGGAVRASDHLVSVLLTPLGKLWEETPNDSPLLWSLFDCMSSVCTALGPAMQPMAVDIFNRGFGLLQDHMQQRYKATQDGDVLPDEEFAVTSAILLSGLFDAIGAGLEPLVAQRQPLFTQVLLSTLSDPSPSVRQNGFCLASDIARGCPMHLQQVLPAFCEAAVQNASNVDESSYSVVSNVAWAVCNLLEHEVVGAGAPTLQSSPAMVQLFGLLARLLSRGGISSEMRNMAENVALCLGIMLYLDHDVESKAGCSAQVFAGEFCRYVRNIREHSSGLEAAVGGFVAAAQRDITIALNNFVMFCELGCSAGVENDETRKQMREVLTAASRANPNMCRQALASCTETTRRRLYERYGFP</sequence>
<comment type="subcellular location">
    <subcellularLocation>
        <location evidence="1">Cytoplasm</location>
    </subcellularLocation>
</comment>
<dbReference type="AlphaFoldDB" id="A0AAW0EUH5"/>
<accession>A0AAW0EUH5</accession>
<protein>
    <submittedName>
        <fullName evidence="7">Importin 1</fullName>
    </submittedName>
</protein>
<gene>
    <name evidence="7" type="ORF">NESM_000663600</name>
</gene>
<keyword evidence="4" id="KW-0677">Repeat</keyword>
<organism evidence="7 8">
    <name type="scientific">Novymonas esmeraldas</name>
    <dbReference type="NCBI Taxonomy" id="1808958"/>
    <lineage>
        <taxon>Eukaryota</taxon>
        <taxon>Discoba</taxon>
        <taxon>Euglenozoa</taxon>
        <taxon>Kinetoplastea</taxon>
        <taxon>Metakinetoplastina</taxon>
        <taxon>Trypanosomatida</taxon>
        <taxon>Trypanosomatidae</taxon>
        <taxon>Novymonas</taxon>
    </lineage>
</organism>
<dbReference type="InterPro" id="IPR040122">
    <property type="entry name" value="Importin_beta"/>
</dbReference>
<reference evidence="7 8" key="1">
    <citation type="journal article" date="2021" name="MBio">
        <title>A New Model Trypanosomatid, Novymonas esmeraldas: Genomic Perception of Its 'Candidatus Pandoraea novymonadis' Endosymbiont.</title>
        <authorList>
            <person name="Zakharova A."/>
            <person name="Saura A."/>
            <person name="Butenko A."/>
            <person name="Podesvova L."/>
            <person name="Warmusova S."/>
            <person name="Kostygov A.Y."/>
            <person name="Nenarokova A."/>
            <person name="Lukes J."/>
            <person name="Opperdoes F.R."/>
            <person name="Yurchenko V."/>
        </authorList>
    </citation>
    <scope>NUCLEOTIDE SEQUENCE [LARGE SCALE GENOMIC DNA]</scope>
    <source>
        <strain evidence="7 8">E262AT.01</strain>
    </source>
</reference>
<dbReference type="GO" id="GO:0005737">
    <property type="term" value="C:cytoplasm"/>
    <property type="evidence" value="ECO:0007669"/>
    <property type="project" value="UniProtKB-SubCell"/>
</dbReference>
<name>A0AAW0EUH5_9TRYP</name>
<dbReference type="Proteomes" id="UP001430356">
    <property type="component" value="Unassembled WGS sequence"/>
</dbReference>
<feature type="region of interest" description="Disordered" evidence="6">
    <location>
        <begin position="348"/>
        <end position="381"/>
    </location>
</feature>
<dbReference type="Gene3D" id="1.25.10.10">
    <property type="entry name" value="Leucine-rich Repeat Variant"/>
    <property type="match status" value="1"/>
</dbReference>
<evidence type="ECO:0000313" key="7">
    <source>
        <dbReference type="EMBL" id="KAK7197182.1"/>
    </source>
</evidence>
<dbReference type="InterPro" id="IPR011989">
    <property type="entry name" value="ARM-like"/>
</dbReference>